<dbReference type="GO" id="GO:0044281">
    <property type="term" value="P:small molecule metabolic process"/>
    <property type="evidence" value="ECO:0007669"/>
    <property type="project" value="UniProtKB-ARBA"/>
</dbReference>
<dbReference type="GO" id="GO:0004820">
    <property type="term" value="F:glycine-tRNA ligase activity"/>
    <property type="evidence" value="ECO:0007669"/>
    <property type="project" value="TreeGrafter"/>
</dbReference>
<keyword evidence="1" id="KW-0963">Cytoplasm</keyword>
<gene>
    <name evidence="8" type="ORF">S06H3_33682</name>
</gene>
<sequence>GLNSPLAELEGIANRGDFDLVQHAKSSGKGLSYYDEETKEHIVPYIIEPSAGVDRTALAVLCDAYDEDIAEGEKRVLLHLHPDLAPIKIAVLPLSRKETLTPLAKEVYAELRQHWMTSYDEAQSIGRRYRRQDEIGTPFCVTVDFESLEDKQVTIRERDSLRQIRVPIAELKKTLQAKLEGEDLFVLPPGGKIWKE</sequence>
<dbReference type="FunFam" id="3.40.50.800:FF:000002">
    <property type="entry name" value="Glycine--tRNA ligase"/>
    <property type="match status" value="1"/>
</dbReference>
<dbReference type="PANTHER" id="PTHR10745:SF8">
    <property type="entry name" value="DNA POLYMERASE SUBUNIT GAMMA-2, MITOCHONDRIAL"/>
    <property type="match status" value="1"/>
</dbReference>
<dbReference type="InterPro" id="IPR027031">
    <property type="entry name" value="Gly-tRNA_synthase/POLG2"/>
</dbReference>
<reference evidence="8" key="1">
    <citation type="journal article" date="2014" name="Front. Microbiol.">
        <title>High frequency of phylogenetically diverse reductive dehalogenase-homologous genes in deep subseafloor sedimentary metagenomes.</title>
        <authorList>
            <person name="Kawai M."/>
            <person name="Futagami T."/>
            <person name="Toyoda A."/>
            <person name="Takaki Y."/>
            <person name="Nishi S."/>
            <person name="Hori S."/>
            <person name="Arai W."/>
            <person name="Tsubouchi T."/>
            <person name="Morono Y."/>
            <person name="Uchiyama I."/>
            <person name="Ito T."/>
            <person name="Fujiyama A."/>
            <person name="Inagaki F."/>
            <person name="Takami H."/>
        </authorList>
    </citation>
    <scope>NUCLEOTIDE SEQUENCE</scope>
    <source>
        <strain evidence="8">Expedition CK06-06</strain>
    </source>
</reference>
<keyword evidence="3" id="KW-0547">Nucleotide-binding</keyword>
<dbReference type="Gene3D" id="3.30.930.10">
    <property type="entry name" value="Bira Bifunctional Protein, Domain 2"/>
    <property type="match status" value="1"/>
</dbReference>
<evidence type="ECO:0000313" key="8">
    <source>
        <dbReference type="EMBL" id="GAI23901.1"/>
    </source>
</evidence>
<keyword evidence="5" id="KW-0648">Protein biosynthesis</keyword>
<dbReference type="InterPro" id="IPR045864">
    <property type="entry name" value="aa-tRNA-synth_II/BPL/LPL"/>
</dbReference>
<evidence type="ECO:0000256" key="4">
    <source>
        <dbReference type="ARBA" id="ARBA00022840"/>
    </source>
</evidence>
<feature type="domain" description="Anticodon-binding" evidence="7">
    <location>
        <begin position="88"/>
        <end position="177"/>
    </location>
</feature>
<dbReference type="GO" id="GO:0006426">
    <property type="term" value="P:glycyl-tRNA aminoacylation"/>
    <property type="evidence" value="ECO:0007669"/>
    <property type="project" value="TreeGrafter"/>
</dbReference>
<evidence type="ECO:0000256" key="1">
    <source>
        <dbReference type="ARBA" id="ARBA00022490"/>
    </source>
</evidence>
<dbReference type="Gene3D" id="3.40.50.800">
    <property type="entry name" value="Anticodon-binding domain"/>
    <property type="match status" value="1"/>
</dbReference>
<name>X1N0V7_9ZZZZ</name>
<dbReference type="GO" id="GO:0005737">
    <property type="term" value="C:cytoplasm"/>
    <property type="evidence" value="ECO:0007669"/>
    <property type="project" value="TreeGrafter"/>
</dbReference>
<dbReference type="CDD" id="cd00858">
    <property type="entry name" value="GlyRS_anticodon"/>
    <property type="match status" value="1"/>
</dbReference>
<dbReference type="SUPFAM" id="SSF52954">
    <property type="entry name" value="Class II aaRS ABD-related"/>
    <property type="match status" value="1"/>
</dbReference>
<proteinExistence type="predicted"/>
<dbReference type="EMBL" id="BARV01020130">
    <property type="protein sequence ID" value="GAI23901.1"/>
    <property type="molecule type" value="Genomic_DNA"/>
</dbReference>
<organism evidence="8">
    <name type="scientific">marine sediment metagenome</name>
    <dbReference type="NCBI Taxonomy" id="412755"/>
    <lineage>
        <taxon>unclassified sequences</taxon>
        <taxon>metagenomes</taxon>
        <taxon>ecological metagenomes</taxon>
    </lineage>
</organism>
<evidence type="ECO:0000256" key="6">
    <source>
        <dbReference type="ARBA" id="ARBA00023146"/>
    </source>
</evidence>
<accession>X1N0V7</accession>
<feature type="non-terminal residue" evidence="8">
    <location>
        <position position="1"/>
    </location>
</feature>
<dbReference type="PANTHER" id="PTHR10745">
    <property type="entry name" value="GLYCYL-TRNA SYNTHETASE/DNA POLYMERASE SUBUNIT GAMMA-2"/>
    <property type="match status" value="1"/>
</dbReference>
<keyword evidence="2" id="KW-0436">Ligase</keyword>
<evidence type="ECO:0000256" key="3">
    <source>
        <dbReference type="ARBA" id="ARBA00022741"/>
    </source>
</evidence>
<evidence type="ECO:0000256" key="2">
    <source>
        <dbReference type="ARBA" id="ARBA00022598"/>
    </source>
</evidence>
<comment type="caution">
    <text evidence="8">The sequence shown here is derived from an EMBL/GenBank/DDBJ whole genome shotgun (WGS) entry which is preliminary data.</text>
</comment>
<dbReference type="AlphaFoldDB" id="X1N0V7"/>
<dbReference type="InterPro" id="IPR004154">
    <property type="entry name" value="Anticodon-bd"/>
</dbReference>
<dbReference type="GO" id="GO:0005524">
    <property type="term" value="F:ATP binding"/>
    <property type="evidence" value="ECO:0007669"/>
    <property type="project" value="UniProtKB-KW"/>
</dbReference>
<evidence type="ECO:0000256" key="5">
    <source>
        <dbReference type="ARBA" id="ARBA00022917"/>
    </source>
</evidence>
<dbReference type="InterPro" id="IPR036621">
    <property type="entry name" value="Anticodon-bd_dom_sf"/>
</dbReference>
<dbReference type="PRINTS" id="PR01043">
    <property type="entry name" value="TRNASYNTHGLY"/>
</dbReference>
<protein>
    <recommendedName>
        <fullName evidence="7">Anticodon-binding domain-containing protein</fullName>
    </recommendedName>
</protein>
<dbReference type="Pfam" id="PF03129">
    <property type="entry name" value="HGTP_anticodon"/>
    <property type="match status" value="1"/>
</dbReference>
<keyword evidence="6" id="KW-0030">Aminoacyl-tRNA synthetase</keyword>
<keyword evidence="4" id="KW-0067">ATP-binding</keyword>
<evidence type="ECO:0000259" key="7">
    <source>
        <dbReference type="Pfam" id="PF03129"/>
    </source>
</evidence>
<dbReference type="SUPFAM" id="SSF55681">
    <property type="entry name" value="Class II aaRS and biotin synthetases"/>
    <property type="match status" value="1"/>
</dbReference>